<feature type="transmembrane region" description="Helical" evidence="1">
    <location>
        <begin position="109"/>
        <end position="131"/>
    </location>
</feature>
<organism evidence="2 3">
    <name type="scientific">Candidatus Dojkabacteria bacterium</name>
    <dbReference type="NCBI Taxonomy" id="2099670"/>
    <lineage>
        <taxon>Bacteria</taxon>
        <taxon>Candidatus Dojkabacteria</taxon>
    </lineage>
</organism>
<keyword evidence="1" id="KW-1133">Transmembrane helix</keyword>
<feature type="transmembrane region" description="Helical" evidence="1">
    <location>
        <begin position="48"/>
        <end position="71"/>
    </location>
</feature>
<dbReference type="AlphaFoldDB" id="A0A955L136"/>
<evidence type="ECO:0000256" key="1">
    <source>
        <dbReference type="SAM" id="Phobius"/>
    </source>
</evidence>
<dbReference type="InterPro" id="IPR013879">
    <property type="entry name" value="DUF1761"/>
</dbReference>
<dbReference type="EMBL" id="JAGQLJ010000014">
    <property type="protein sequence ID" value="MCA9380793.1"/>
    <property type="molecule type" value="Genomic_DNA"/>
</dbReference>
<sequence>MEINLVAILVAAVAAFFIGFLWYTFLFQKPWMKELGFKSEKEMNSNPNMGKLLLGSFVLEVLMAFGLSLLIEADTSVSAGAVTGSIAGLFISGFALGNNYLFEGKTLTLWLINAGYVTVIFTAMGAILALLA</sequence>
<feature type="transmembrane region" description="Helical" evidence="1">
    <location>
        <begin position="77"/>
        <end position="97"/>
    </location>
</feature>
<feature type="transmembrane region" description="Helical" evidence="1">
    <location>
        <begin position="6"/>
        <end position="27"/>
    </location>
</feature>
<proteinExistence type="predicted"/>
<evidence type="ECO:0000313" key="2">
    <source>
        <dbReference type="EMBL" id="MCA9380793.1"/>
    </source>
</evidence>
<comment type="caution">
    <text evidence="2">The sequence shown here is derived from an EMBL/GenBank/DDBJ whole genome shotgun (WGS) entry which is preliminary data.</text>
</comment>
<keyword evidence="1" id="KW-0472">Membrane</keyword>
<reference evidence="2" key="2">
    <citation type="journal article" date="2021" name="Microbiome">
        <title>Successional dynamics and alternative stable states in a saline activated sludge microbial community over 9 years.</title>
        <authorList>
            <person name="Wang Y."/>
            <person name="Ye J."/>
            <person name="Ju F."/>
            <person name="Liu L."/>
            <person name="Boyd J.A."/>
            <person name="Deng Y."/>
            <person name="Parks D.H."/>
            <person name="Jiang X."/>
            <person name="Yin X."/>
            <person name="Woodcroft B.J."/>
            <person name="Tyson G.W."/>
            <person name="Hugenholtz P."/>
            <person name="Polz M.F."/>
            <person name="Zhang T."/>
        </authorList>
    </citation>
    <scope>NUCLEOTIDE SEQUENCE</scope>
    <source>
        <strain evidence="2">HKST-UBA13</strain>
    </source>
</reference>
<keyword evidence="1" id="KW-0812">Transmembrane</keyword>
<evidence type="ECO:0000313" key="3">
    <source>
        <dbReference type="Proteomes" id="UP000775877"/>
    </source>
</evidence>
<protein>
    <submittedName>
        <fullName evidence="2">DUF1761 domain-containing protein</fullName>
    </submittedName>
</protein>
<dbReference type="Proteomes" id="UP000775877">
    <property type="component" value="Unassembled WGS sequence"/>
</dbReference>
<name>A0A955L136_9BACT</name>
<accession>A0A955L136</accession>
<dbReference type="Pfam" id="PF08570">
    <property type="entry name" value="DUF1761"/>
    <property type="match status" value="1"/>
</dbReference>
<reference evidence="2" key="1">
    <citation type="submission" date="2020-04" db="EMBL/GenBank/DDBJ databases">
        <authorList>
            <person name="Zhang T."/>
        </authorList>
    </citation>
    <scope>NUCLEOTIDE SEQUENCE</scope>
    <source>
        <strain evidence="2">HKST-UBA13</strain>
    </source>
</reference>
<gene>
    <name evidence="2" type="ORF">KC678_00840</name>
</gene>